<organism evidence="1 2">
    <name type="scientific">Fusobacterium mortiferum</name>
    <dbReference type="NCBI Taxonomy" id="850"/>
    <lineage>
        <taxon>Bacteria</taxon>
        <taxon>Fusobacteriati</taxon>
        <taxon>Fusobacteriota</taxon>
        <taxon>Fusobacteriia</taxon>
        <taxon>Fusobacteriales</taxon>
        <taxon>Fusobacteriaceae</taxon>
        <taxon>Fusobacterium</taxon>
    </lineage>
</organism>
<sequence>MKKYLIGMFILMSSILTLAEYKYPFQNPNVATIIGSSTLMTEGVTTKVPVKEYKITLPWSEPVPENFWYNEGFKFSLVSQNKKAPLVFLLAGTGSAHNSIRMEYFQRIFYDAGYHVVSISSPMNSNFVINASTSKMPGMIVEDSEDIYKVMKEINKKISDEVEISDYYLVGYSLGGTEAGILSWIDEREKDFNFKRVFMINPAVDLYKSAQKLDRYMDFPEEERAEKVSQMIENIIDTVVSNTLPEYSSVDIETIYKIFSQKQLSDKEMEQLIGGAFRLASIDLNYIADVLNNRAVYVKEPVGKFTPMFEIFKKINFATFEEYIERLALPYYQEKLGKELGLEDLLVKARLNYIENYLKNTPKIMVVTNADELILDSEDIEFLKATFDDRLIVYPYGGHCGNMFFTPNIKVMLDFLEKGEVEHENK</sequence>
<dbReference type="InterPro" id="IPR029058">
    <property type="entry name" value="AB_hydrolase_fold"/>
</dbReference>
<dbReference type="Gene3D" id="3.40.50.1820">
    <property type="entry name" value="alpha/beta hydrolase"/>
    <property type="match status" value="1"/>
</dbReference>
<keyword evidence="1" id="KW-0418">Kinase</keyword>
<dbReference type="PANTHER" id="PTHR30035:SF1">
    <property type="entry name" value="AB HYDROLASE-1 DOMAIN-CONTAINING PROTEIN"/>
    <property type="match status" value="1"/>
</dbReference>
<accession>A0A414Q0M8</accession>
<dbReference type="InterPro" id="IPR007428">
    <property type="entry name" value="MlaA"/>
</dbReference>
<dbReference type="AlphaFoldDB" id="A0A414Q0M8"/>
<protein>
    <submittedName>
        <fullName evidence="1">Serine/threonine protein kinase</fullName>
    </submittedName>
</protein>
<dbReference type="Proteomes" id="UP000284676">
    <property type="component" value="Unassembled WGS sequence"/>
</dbReference>
<reference evidence="1 2" key="1">
    <citation type="submission" date="2018-08" db="EMBL/GenBank/DDBJ databases">
        <title>A genome reference for cultivated species of the human gut microbiota.</title>
        <authorList>
            <person name="Zou Y."/>
            <person name="Xue W."/>
            <person name="Luo G."/>
        </authorList>
    </citation>
    <scope>NUCLEOTIDE SEQUENCE [LARGE SCALE GENOMIC DNA]</scope>
    <source>
        <strain evidence="1 2">AM25-1</strain>
    </source>
</reference>
<comment type="caution">
    <text evidence="1">The sequence shown here is derived from an EMBL/GenBank/DDBJ whole genome shotgun (WGS) entry which is preliminary data.</text>
</comment>
<proteinExistence type="predicted"/>
<dbReference type="GO" id="GO:0016020">
    <property type="term" value="C:membrane"/>
    <property type="evidence" value="ECO:0007669"/>
    <property type="project" value="InterPro"/>
</dbReference>
<keyword evidence="1" id="KW-0808">Transferase</keyword>
<evidence type="ECO:0000313" key="2">
    <source>
        <dbReference type="Proteomes" id="UP000284676"/>
    </source>
</evidence>
<dbReference type="EMBL" id="QRHL01000002">
    <property type="protein sequence ID" value="RHF74359.1"/>
    <property type="molecule type" value="Genomic_DNA"/>
</dbReference>
<keyword evidence="1" id="KW-0723">Serine/threonine-protein kinase</keyword>
<name>A0A414Q0M8_FUSMR</name>
<dbReference type="RefSeq" id="WP_118234020.1">
    <property type="nucleotide sequence ID" value="NZ_QRHL01000002.1"/>
</dbReference>
<dbReference type="GO" id="GO:0004674">
    <property type="term" value="F:protein serine/threonine kinase activity"/>
    <property type="evidence" value="ECO:0007669"/>
    <property type="project" value="UniProtKB-KW"/>
</dbReference>
<dbReference type="PANTHER" id="PTHR30035">
    <property type="entry name" value="LIPOPROTEIN VACJ-RELATED"/>
    <property type="match status" value="1"/>
</dbReference>
<gene>
    <name evidence="1" type="ORF">DW663_02515</name>
</gene>
<dbReference type="SUPFAM" id="SSF53474">
    <property type="entry name" value="alpha/beta-Hydrolases"/>
    <property type="match status" value="1"/>
</dbReference>
<evidence type="ECO:0000313" key="1">
    <source>
        <dbReference type="EMBL" id="RHF74359.1"/>
    </source>
</evidence>